<reference evidence="1" key="1">
    <citation type="submission" date="2013-05" db="EMBL/GenBank/DDBJ databases">
        <authorList>
            <person name="Yim A.K.Y."/>
            <person name="Chan T.F."/>
            <person name="Ji K.M."/>
            <person name="Liu X.Y."/>
            <person name="Zhou J.W."/>
            <person name="Li R.Q."/>
            <person name="Yang K.Y."/>
            <person name="Li J."/>
            <person name="Li M."/>
            <person name="Law P.T.W."/>
            <person name="Wu Y.L."/>
            <person name="Cai Z.L."/>
            <person name="Qin H."/>
            <person name="Bao Y."/>
            <person name="Leung R.K.K."/>
            <person name="Ng P.K.S."/>
            <person name="Zou J."/>
            <person name="Zhong X.J."/>
            <person name="Ran P.X."/>
            <person name="Zhong N.S."/>
            <person name="Liu Z.G."/>
            <person name="Tsui S.K.W."/>
        </authorList>
    </citation>
    <scope>NUCLEOTIDE SEQUENCE</scope>
    <source>
        <strain evidence="1">Derf</strain>
        <tissue evidence="1">Whole organism</tissue>
    </source>
</reference>
<dbReference type="AlphaFoldDB" id="A0A922IF90"/>
<evidence type="ECO:0000313" key="2">
    <source>
        <dbReference type="Proteomes" id="UP000790347"/>
    </source>
</evidence>
<evidence type="ECO:0000313" key="1">
    <source>
        <dbReference type="EMBL" id="KAH9529035.1"/>
    </source>
</evidence>
<comment type="caution">
    <text evidence="1">The sequence shown here is derived from an EMBL/GenBank/DDBJ whole genome shotgun (WGS) entry which is preliminary data.</text>
</comment>
<keyword evidence="2" id="KW-1185">Reference proteome</keyword>
<sequence>MIICSHRFQFLHFTFLKEQQQQKTLTKVVIIPQIPNKLAKRKKRFIGNPQEKENSIYSFDMNIHMNIK</sequence>
<reference evidence="1" key="2">
    <citation type="journal article" date="2022" name="Res Sq">
        <title>Comparative Genomics Reveals Insights into the Divergent Evolution of Astigmatic Mites and Household Pest Adaptations.</title>
        <authorList>
            <person name="Xiong Q."/>
            <person name="Wan A.T.-Y."/>
            <person name="Liu X.-Y."/>
            <person name="Fung C.S.-H."/>
            <person name="Xiao X."/>
            <person name="Malainual N."/>
            <person name="Hou J."/>
            <person name="Wang L."/>
            <person name="Wang M."/>
            <person name="Yang K."/>
            <person name="Cui Y."/>
            <person name="Leung E."/>
            <person name="Nong W."/>
            <person name="Shin S.-K."/>
            <person name="Au S."/>
            <person name="Jeong K.Y."/>
            <person name="Chew F.T."/>
            <person name="Hui J."/>
            <person name="Leung T.F."/>
            <person name="Tungtrongchitr A."/>
            <person name="Zhong N."/>
            <person name="Liu Z."/>
            <person name="Tsui S."/>
        </authorList>
    </citation>
    <scope>NUCLEOTIDE SEQUENCE</scope>
    <source>
        <strain evidence="1">Derf</strain>
        <tissue evidence="1">Whole organism</tissue>
    </source>
</reference>
<dbReference type="Proteomes" id="UP000790347">
    <property type="component" value="Unassembled WGS sequence"/>
</dbReference>
<organism evidence="1 2">
    <name type="scientific">Dermatophagoides farinae</name>
    <name type="common">American house dust mite</name>
    <dbReference type="NCBI Taxonomy" id="6954"/>
    <lineage>
        <taxon>Eukaryota</taxon>
        <taxon>Metazoa</taxon>
        <taxon>Ecdysozoa</taxon>
        <taxon>Arthropoda</taxon>
        <taxon>Chelicerata</taxon>
        <taxon>Arachnida</taxon>
        <taxon>Acari</taxon>
        <taxon>Acariformes</taxon>
        <taxon>Sarcoptiformes</taxon>
        <taxon>Astigmata</taxon>
        <taxon>Psoroptidia</taxon>
        <taxon>Analgoidea</taxon>
        <taxon>Pyroglyphidae</taxon>
        <taxon>Dermatophagoidinae</taxon>
        <taxon>Dermatophagoides</taxon>
    </lineage>
</organism>
<name>A0A922IF90_DERFA</name>
<protein>
    <submittedName>
        <fullName evidence="1">Uncharacterized protein</fullName>
    </submittedName>
</protein>
<gene>
    <name evidence="1" type="ORF">DERF_002943</name>
</gene>
<proteinExistence type="predicted"/>
<dbReference type="EMBL" id="ASGP02000001">
    <property type="protein sequence ID" value="KAH9529035.1"/>
    <property type="molecule type" value="Genomic_DNA"/>
</dbReference>
<accession>A0A922IF90</accession>